<dbReference type="Pfam" id="PF05938">
    <property type="entry name" value="Self-incomp_S1"/>
    <property type="match status" value="1"/>
</dbReference>
<dbReference type="AlphaFoldDB" id="A0A9Q1QR83"/>
<evidence type="ECO:0000256" key="5">
    <source>
        <dbReference type="ARBA" id="ARBA00022729"/>
    </source>
</evidence>
<reference evidence="7" key="1">
    <citation type="submission" date="2022-04" db="EMBL/GenBank/DDBJ databases">
        <title>Carnegiea gigantea Genome sequencing and assembly v2.</title>
        <authorList>
            <person name="Copetti D."/>
            <person name="Sanderson M.J."/>
            <person name="Burquez A."/>
            <person name="Wojciechowski M.F."/>
        </authorList>
    </citation>
    <scope>NUCLEOTIDE SEQUENCE</scope>
    <source>
        <strain evidence="7">SGP5-SGP5p</strain>
        <tissue evidence="7">Aerial part</tissue>
    </source>
</reference>
<dbReference type="GO" id="GO:0060320">
    <property type="term" value="P:rejection of self pollen"/>
    <property type="evidence" value="ECO:0007669"/>
    <property type="project" value="UniProtKB-KW"/>
</dbReference>
<evidence type="ECO:0000256" key="2">
    <source>
        <dbReference type="ARBA" id="ARBA00005581"/>
    </source>
</evidence>
<evidence type="ECO:0000256" key="4">
    <source>
        <dbReference type="ARBA" id="ARBA00022525"/>
    </source>
</evidence>
<dbReference type="Proteomes" id="UP001153076">
    <property type="component" value="Unassembled WGS sequence"/>
</dbReference>
<dbReference type="GO" id="GO:0005576">
    <property type="term" value="C:extracellular region"/>
    <property type="evidence" value="ECO:0007669"/>
    <property type="project" value="UniProtKB-SubCell"/>
</dbReference>
<feature type="transmembrane region" description="Helical" evidence="6">
    <location>
        <begin position="38"/>
        <end position="59"/>
    </location>
</feature>
<accession>A0A9Q1QR83</accession>
<keyword evidence="3" id="KW-0713">Self-incompatibility</keyword>
<keyword evidence="4" id="KW-0964">Secreted</keyword>
<organism evidence="7 8">
    <name type="scientific">Carnegiea gigantea</name>
    <dbReference type="NCBI Taxonomy" id="171969"/>
    <lineage>
        <taxon>Eukaryota</taxon>
        <taxon>Viridiplantae</taxon>
        <taxon>Streptophyta</taxon>
        <taxon>Embryophyta</taxon>
        <taxon>Tracheophyta</taxon>
        <taxon>Spermatophyta</taxon>
        <taxon>Magnoliopsida</taxon>
        <taxon>eudicotyledons</taxon>
        <taxon>Gunneridae</taxon>
        <taxon>Pentapetalae</taxon>
        <taxon>Caryophyllales</taxon>
        <taxon>Cactineae</taxon>
        <taxon>Cactaceae</taxon>
        <taxon>Cactoideae</taxon>
        <taxon>Echinocereeae</taxon>
        <taxon>Carnegiea</taxon>
    </lineage>
</organism>
<comment type="subcellular location">
    <subcellularLocation>
        <location evidence="1">Secreted</location>
    </subcellularLocation>
</comment>
<dbReference type="EMBL" id="JAKOGI010000010">
    <property type="protein sequence ID" value="KAJ8451184.1"/>
    <property type="molecule type" value="Genomic_DNA"/>
</dbReference>
<comment type="caution">
    <text evidence="7">The sequence shown here is derived from an EMBL/GenBank/DDBJ whole genome shotgun (WGS) entry which is preliminary data.</text>
</comment>
<dbReference type="InterPro" id="IPR010264">
    <property type="entry name" value="Self-incomp_S1"/>
</dbReference>
<keyword evidence="6" id="KW-1133">Transmembrane helix</keyword>
<name>A0A9Q1QR83_9CARY</name>
<proteinExistence type="inferred from homology"/>
<gene>
    <name evidence="7" type="ORF">Cgig2_013956</name>
</gene>
<comment type="similarity">
    <text evidence="2">Belongs to the plant self-incompatibility (S1) protein family.</text>
</comment>
<keyword evidence="6" id="KW-0812">Transmembrane</keyword>
<evidence type="ECO:0000256" key="3">
    <source>
        <dbReference type="ARBA" id="ARBA00022471"/>
    </source>
</evidence>
<keyword evidence="6" id="KW-0472">Membrane</keyword>
<evidence type="ECO:0008006" key="9">
    <source>
        <dbReference type="Google" id="ProtNLM"/>
    </source>
</evidence>
<evidence type="ECO:0000256" key="1">
    <source>
        <dbReference type="ARBA" id="ARBA00004613"/>
    </source>
</evidence>
<evidence type="ECO:0000313" key="7">
    <source>
        <dbReference type="EMBL" id="KAJ8451184.1"/>
    </source>
</evidence>
<keyword evidence="8" id="KW-1185">Reference proteome</keyword>
<dbReference type="OrthoDB" id="1034407at2759"/>
<evidence type="ECO:0000313" key="8">
    <source>
        <dbReference type="Proteomes" id="UP001153076"/>
    </source>
</evidence>
<keyword evidence="5" id="KW-0732">Signal</keyword>
<sequence>MIYDPINEDLLFQASYFIQSGIHPPTQMISMASVHMRLAFFFLSLTVAQLSITCATPIFEADPHRILKGLFPKTHIYINNTLGGGRQAKVHCRSSVGADKGDQVIDDGQTYEFGFTPSIFCKIWRCDFSFFNGTVAGRIYDYNRDWSRCFKHCRYAIANDGVHGYDKDGQDDIFLQWEKVENTSPLMLLPEIKIAETGVLQWKSNAKDYENDPELKKINVKIPI</sequence>
<protein>
    <recommendedName>
        <fullName evidence="9">S-protein homolog</fullName>
    </recommendedName>
</protein>
<evidence type="ECO:0000256" key="6">
    <source>
        <dbReference type="SAM" id="Phobius"/>
    </source>
</evidence>